<dbReference type="FunCoup" id="A0A2P6NLU7">
    <property type="interactions" value="59"/>
</dbReference>
<dbReference type="InterPro" id="IPR013216">
    <property type="entry name" value="Methyltransf_11"/>
</dbReference>
<keyword evidence="2" id="KW-0489">Methyltransferase</keyword>
<evidence type="ECO:0000313" key="7">
    <source>
        <dbReference type="Proteomes" id="UP000241769"/>
    </source>
</evidence>
<protein>
    <recommendedName>
        <fullName evidence="5">Methyltransferase type 11 domain-containing protein</fullName>
    </recommendedName>
</protein>
<dbReference type="AlphaFoldDB" id="A0A2P6NLU7"/>
<evidence type="ECO:0000259" key="5">
    <source>
        <dbReference type="Pfam" id="PF08241"/>
    </source>
</evidence>
<evidence type="ECO:0000256" key="3">
    <source>
        <dbReference type="ARBA" id="ARBA00022679"/>
    </source>
</evidence>
<evidence type="ECO:0000256" key="1">
    <source>
        <dbReference type="ARBA" id="ARBA00008361"/>
    </source>
</evidence>
<dbReference type="Pfam" id="PF08241">
    <property type="entry name" value="Methyltransf_11"/>
    <property type="match status" value="1"/>
</dbReference>
<dbReference type="EMBL" id="MDYQ01000053">
    <property type="protein sequence ID" value="PRP84945.1"/>
    <property type="molecule type" value="Genomic_DNA"/>
</dbReference>
<feature type="transmembrane region" description="Helical" evidence="4">
    <location>
        <begin position="52"/>
        <end position="75"/>
    </location>
</feature>
<comment type="similarity">
    <text evidence="1">Belongs to the methyltransferase superfamily.</text>
</comment>
<dbReference type="GO" id="GO:0008757">
    <property type="term" value="F:S-adenosylmethionine-dependent methyltransferase activity"/>
    <property type="evidence" value="ECO:0007669"/>
    <property type="project" value="InterPro"/>
</dbReference>
<reference evidence="6 7" key="1">
    <citation type="journal article" date="2018" name="Genome Biol. Evol.">
        <title>Multiple Roots of Fruiting Body Formation in Amoebozoa.</title>
        <authorList>
            <person name="Hillmann F."/>
            <person name="Forbes G."/>
            <person name="Novohradska S."/>
            <person name="Ferling I."/>
            <person name="Riege K."/>
            <person name="Groth M."/>
            <person name="Westermann M."/>
            <person name="Marz M."/>
            <person name="Spaller T."/>
            <person name="Winckler T."/>
            <person name="Schaap P."/>
            <person name="Glockner G."/>
        </authorList>
    </citation>
    <scope>NUCLEOTIDE SEQUENCE [LARGE SCALE GENOMIC DNA]</scope>
    <source>
        <strain evidence="6 7">Jena</strain>
    </source>
</reference>
<evidence type="ECO:0000256" key="2">
    <source>
        <dbReference type="ARBA" id="ARBA00022603"/>
    </source>
</evidence>
<keyword evidence="4" id="KW-1133">Transmembrane helix</keyword>
<dbReference type="PANTHER" id="PTHR44942">
    <property type="entry name" value="METHYLTRANSF_11 DOMAIN-CONTAINING PROTEIN"/>
    <property type="match status" value="1"/>
</dbReference>
<dbReference type="Gene3D" id="3.40.50.150">
    <property type="entry name" value="Vaccinia Virus protein VP39"/>
    <property type="match status" value="1"/>
</dbReference>
<dbReference type="SUPFAM" id="SSF53335">
    <property type="entry name" value="S-adenosyl-L-methionine-dependent methyltransferases"/>
    <property type="match status" value="1"/>
</dbReference>
<organism evidence="6 7">
    <name type="scientific">Planoprotostelium fungivorum</name>
    <dbReference type="NCBI Taxonomy" id="1890364"/>
    <lineage>
        <taxon>Eukaryota</taxon>
        <taxon>Amoebozoa</taxon>
        <taxon>Evosea</taxon>
        <taxon>Variosea</taxon>
        <taxon>Cavosteliida</taxon>
        <taxon>Cavosteliaceae</taxon>
        <taxon>Planoprotostelium</taxon>
    </lineage>
</organism>
<feature type="domain" description="Methyltransferase type 11" evidence="5">
    <location>
        <begin position="224"/>
        <end position="319"/>
    </location>
</feature>
<keyword evidence="3" id="KW-0808">Transferase</keyword>
<evidence type="ECO:0000256" key="4">
    <source>
        <dbReference type="SAM" id="Phobius"/>
    </source>
</evidence>
<dbReference type="PANTHER" id="PTHR44942:SF4">
    <property type="entry name" value="METHYLTRANSFERASE TYPE 11 DOMAIN-CONTAINING PROTEIN"/>
    <property type="match status" value="1"/>
</dbReference>
<sequence length="474" mass="54091">MWVRKGLTPWFHGVPTVMTRGACQILGRVAGQFSHFFQSKVRITLNISIHRLNISVICTLLKLGIVFVTSVIYHWNQRVSESQDQNNTWPTQEWYLFPPPTICIRDDASVRVRMMYAGVSDPHLPQWMMWVGKGLTPWFHRVPTVMTRGACQILGRVAEFADVDDLYPSLFQLDQNRHIVMAAFSRKAFDSANYLSHRPLYPAKLLNKIVINHNDNGGALNTLLDIGCGPGQIAHELSKQFTKVIAIDPSSNMISMAREHLSGVKCETEFHQGSVEDMPYLSSNSVDLAIAGQAAHWFDFSLAWKELHRILKPGGTVAFIAYSDPFIVGERGPSEDIYHFSHDKLGPYWQQPGRRLVENLLTEIPFPTGSEWNGGLRLGFDGHPFIHYDSHQFTIPNGDDLPLMHKKGGKKMIEDYLTTWSSVNTYREKHPQEKDTFLPDFFRGFWARREKETGHRDDIIIAWPSSITLLHKSH</sequence>
<evidence type="ECO:0000313" key="6">
    <source>
        <dbReference type="EMBL" id="PRP84945.1"/>
    </source>
</evidence>
<dbReference type="GO" id="GO:0032259">
    <property type="term" value="P:methylation"/>
    <property type="evidence" value="ECO:0007669"/>
    <property type="project" value="UniProtKB-KW"/>
</dbReference>
<proteinExistence type="inferred from homology"/>
<name>A0A2P6NLU7_9EUKA</name>
<dbReference type="InterPro" id="IPR029063">
    <property type="entry name" value="SAM-dependent_MTases_sf"/>
</dbReference>
<dbReference type="InParanoid" id="A0A2P6NLU7"/>
<comment type="caution">
    <text evidence="6">The sequence shown here is derived from an EMBL/GenBank/DDBJ whole genome shotgun (WGS) entry which is preliminary data.</text>
</comment>
<keyword evidence="4" id="KW-0812">Transmembrane</keyword>
<gene>
    <name evidence="6" type="ORF">PROFUN_07330</name>
</gene>
<dbReference type="Proteomes" id="UP000241769">
    <property type="component" value="Unassembled WGS sequence"/>
</dbReference>
<dbReference type="InterPro" id="IPR051052">
    <property type="entry name" value="Diverse_substrate_MTase"/>
</dbReference>
<accession>A0A2P6NLU7</accession>
<dbReference type="STRING" id="1890364.A0A2P6NLU7"/>
<keyword evidence="4" id="KW-0472">Membrane</keyword>
<keyword evidence="7" id="KW-1185">Reference proteome</keyword>
<dbReference type="CDD" id="cd02440">
    <property type="entry name" value="AdoMet_MTases"/>
    <property type="match status" value="1"/>
</dbReference>
<dbReference type="OrthoDB" id="14850at2759"/>